<dbReference type="GO" id="GO:0036376">
    <property type="term" value="P:sodium ion export across plasma membrane"/>
    <property type="evidence" value="ECO:0007669"/>
    <property type="project" value="InterPro"/>
</dbReference>
<gene>
    <name evidence="7" type="ORF">ENT17_11370</name>
</gene>
<sequence length="127" mass="13490">MSELLSQGLLMTAIGMGLVFLALIFLWGLINLIASLPIKGRKEEEEEILAEGPEVVTTDEPPADERQALRARAAAAAVAAALAVQRSALRIAPPAGGAISAWQAARRSNQFALNAQITSRKTRSSVR</sequence>
<name>A0A7C4L0Y1_9CHLR</name>
<proteinExistence type="predicted"/>
<evidence type="ECO:0000313" key="7">
    <source>
        <dbReference type="EMBL" id="HGS88198.1"/>
    </source>
</evidence>
<dbReference type="Pfam" id="PF04277">
    <property type="entry name" value="OAD_gamma"/>
    <property type="match status" value="1"/>
</dbReference>
<reference evidence="7" key="1">
    <citation type="journal article" date="2020" name="mSystems">
        <title>Genome- and Community-Level Interaction Insights into Carbon Utilization and Element Cycling Functions of Hydrothermarchaeota in Hydrothermal Sediment.</title>
        <authorList>
            <person name="Zhou Z."/>
            <person name="Liu Y."/>
            <person name="Xu W."/>
            <person name="Pan J."/>
            <person name="Luo Z.H."/>
            <person name="Li M."/>
        </authorList>
    </citation>
    <scope>NUCLEOTIDE SEQUENCE [LARGE SCALE GENOMIC DNA]</scope>
    <source>
        <strain evidence="7">SpSt-556</strain>
    </source>
</reference>
<evidence type="ECO:0000256" key="1">
    <source>
        <dbReference type="ARBA" id="ARBA00004236"/>
    </source>
</evidence>
<evidence type="ECO:0000256" key="2">
    <source>
        <dbReference type="ARBA" id="ARBA00022475"/>
    </source>
</evidence>
<comment type="subcellular location">
    <subcellularLocation>
        <location evidence="1">Cell membrane</location>
    </subcellularLocation>
</comment>
<evidence type="ECO:0000256" key="4">
    <source>
        <dbReference type="ARBA" id="ARBA00022989"/>
    </source>
</evidence>
<dbReference type="EMBL" id="DSXR01000117">
    <property type="protein sequence ID" value="HGS88198.1"/>
    <property type="molecule type" value="Genomic_DNA"/>
</dbReference>
<comment type="caution">
    <text evidence="7">The sequence shown here is derived from an EMBL/GenBank/DDBJ whole genome shotgun (WGS) entry which is preliminary data.</text>
</comment>
<dbReference type="InterPro" id="IPR005899">
    <property type="entry name" value="Na_pump_deCOase"/>
</dbReference>
<evidence type="ECO:0000256" key="6">
    <source>
        <dbReference type="SAM" id="Phobius"/>
    </source>
</evidence>
<dbReference type="GO" id="GO:0005886">
    <property type="term" value="C:plasma membrane"/>
    <property type="evidence" value="ECO:0007669"/>
    <property type="project" value="UniProtKB-SubCell"/>
</dbReference>
<accession>A0A7C4L0Y1</accession>
<keyword evidence="4 6" id="KW-1133">Transmembrane helix</keyword>
<dbReference type="AlphaFoldDB" id="A0A7C4L0Y1"/>
<evidence type="ECO:0000256" key="5">
    <source>
        <dbReference type="ARBA" id="ARBA00023136"/>
    </source>
</evidence>
<keyword evidence="5 6" id="KW-0472">Membrane</keyword>
<protein>
    <recommendedName>
        <fullName evidence="8">Oxaloacetate decarboxylase gamma chain</fullName>
    </recommendedName>
</protein>
<organism evidence="7">
    <name type="scientific">Bellilinea caldifistulae</name>
    <dbReference type="NCBI Taxonomy" id="360411"/>
    <lineage>
        <taxon>Bacteria</taxon>
        <taxon>Bacillati</taxon>
        <taxon>Chloroflexota</taxon>
        <taxon>Anaerolineae</taxon>
        <taxon>Anaerolineales</taxon>
        <taxon>Anaerolineaceae</taxon>
        <taxon>Bellilinea</taxon>
    </lineage>
</organism>
<dbReference type="GO" id="GO:0015081">
    <property type="term" value="F:sodium ion transmembrane transporter activity"/>
    <property type="evidence" value="ECO:0007669"/>
    <property type="project" value="InterPro"/>
</dbReference>
<evidence type="ECO:0008006" key="8">
    <source>
        <dbReference type="Google" id="ProtNLM"/>
    </source>
</evidence>
<keyword evidence="2" id="KW-1003">Cell membrane</keyword>
<keyword evidence="3 6" id="KW-0812">Transmembrane</keyword>
<evidence type="ECO:0000256" key="3">
    <source>
        <dbReference type="ARBA" id="ARBA00022692"/>
    </source>
</evidence>
<feature type="transmembrane region" description="Helical" evidence="6">
    <location>
        <begin position="12"/>
        <end position="34"/>
    </location>
</feature>